<dbReference type="GO" id="GO:0046872">
    <property type="term" value="F:metal ion binding"/>
    <property type="evidence" value="ECO:0007669"/>
    <property type="project" value="UniProtKB-KW"/>
</dbReference>
<dbReference type="InterPro" id="IPR001453">
    <property type="entry name" value="MoaB/Mog_dom"/>
</dbReference>
<dbReference type="InterPro" id="IPR005111">
    <property type="entry name" value="MoeA_C_domain_IV"/>
</dbReference>
<dbReference type="Pfam" id="PF03454">
    <property type="entry name" value="MoeA_C"/>
    <property type="match status" value="1"/>
</dbReference>
<evidence type="ECO:0000256" key="8">
    <source>
        <dbReference type="ARBA" id="ARBA00023150"/>
    </source>
</evidence>
<dbReference type="NCBIfam" id="NF045515">
    <property type="entry name" value="Glp_gephyrin"/>
    <property type="match status" value="1"/>
</dbReference>
<organism evidence="11">
    <name type="scientific">metagenome</name>
    <dbReference type="NCBI Taxonomy" id="256318"/>
    <lineage>
        <taxon>unclassified sequences</taxon>
        <taxon>metagenomes</taxon>
    </lineage>
</organism>
<evidence type="ECO:0000259" key="10">
    <source>
        <dbReference type="SMART" id="SM00852"/>
    </source>
</evidence>
<comment type="pathway">
    <text evidence="2">Cofactor biosynthesis; molybdopterin biosynthesis.</text>
</comment>
<dbReference type="GO" id="GO:0005829">
    <property type="term" value="C:cytosol"/>
    <property type="evidence" value="ECO:0007669"/>
    <property type="project" value="TreeGrafter"/>
</dbReference>
<keyword evidence="5 11" id="KW-0808">Transferase</keyword>
<evidence type="ECO:0000256" key="6">
    <source>
        <dbReference type="ARBA" id="ARBA00022723"/>
    </source>
</evidence>
<dbReference type="PANTHER" id="PTHR10192:SF5">
    <property type="entry name" value="GEPHYRIN"/>
    <property type="match status" value="1"/>
</dbReference>
<comment type="catalytic activity">
    <reaction evidence="9">
        <text>adenylyl-molybdopterin + molybdate = Mo-molybdopterin + AMP + H(+)</text>
        <dbReference type="Rhea" id="RHEA:35047"/>
        <dbReference type="ChEBI" id="CHEBI:15378"/>
        <dbReference type="ChEBI" id="CHEBI:36264"/>
        <dbReference type="ChEBI" id="CHEBI:62727"/>
        <dbReference type="ChEBI" id="CHEBI:71302"/>
        <dbReference type="ChEBI" id="CHEBI:456215"/>
        <dbReference type="EC" id="2.10.1.1"/>
    </reaction>
</comment>
<dbReference type="Gene3D" id="2.40.340.10">
    <property type="entry name" value="MoeA, C-terminal, domain IV"/>
    <property type="match status" value="1"/>
</dbReference>
<dbReference type="EMBL" id="UIDG01000255">
    <property type="protein sequence ID" value="SUS06786.1"/>
    <property type="molecule type" value="Genomic_DNA"/>
</dbReference>
<dbReference type="InterPro" id="IPR038987">
    <property type="entry name" value="MoeA-like"/>
</dbReference>
<keyword evidence="4" id="KW-0500">Molybdenum</keyword>
<dbReference type="SUPFAM" id="SSF63867">
    <property type="entry name" value="MoeA C-terminal domain-like"/>
    <property type="match status" value="1"/>
</dbReference>
<evidence type="ECO:0000256" key="3">
    <source>
        <dbReference type="ARBA" id="ARBA00013269"/>
    </source>
</evidence>
<evidence type="ECO:0000256" key="7">
    <source>
        <dbReference type="ARBA" id="ARBA00022842"/>
    </source>
</evidence>
<dbReference type="PROSITE" id="PS01079">
    <property type="entry name" value="MOCF_BIOSYNTHESIS_2"/>
    <property type="match status" value="1"/>
</dbReference>
<evidence type="ECO:0000256" key="9">
    <source>
        <dbReference type="ARBA" id="ARBA00047317"/>
    </source>
</evidence>
<dbReference type="SUPFAM" id="SSF63882">
    <property type="entry name" value="MoeA N-terminal region -like"/>
    <property type="match status" value="1"/>
</dbReference>
<dbReference type="InterPro" id="IPR036688">
    <property type="entry name" value="MoeA_C_domain_IV_sf"/>
</dbReference>
<dbReference type="UniPathway" id="UPA00344"/>
<dbReference type="GO" id="GO:0006777">
    <property type="term" value="P:Mo-molybdopterin cofactor biosynthetic process"/>
    <property type="evidence" value="ECO:0007669"/>
    <property type="project" value="UniProtKB-KW"/>
</dbReference>
<keyword evidence="8" id="KW-0501">Molybdenum cofactor biosynthesis</keyword>
<feature type="domain" description="MoaB/Mog" evidence="10">
    <location>
        <begin position="175"/>
        <end position="312"/>
    </location>
</feature>
<dbReference type="Pfam" id="PF03453">
    <property type="entry name" value="MoeA_N"/>
    <property type="match status" value="1"/>
</dbReference>
<comment type="cofactor">
    <cofactor evidence="1">
        <name>Mg(2+)</name>
        <dbReference type="ChEBI" id="CHEBI:18420"/>
    </cofactor>
</comment>
<name>A0A380TER9_9ZZZZ</name>
<dbReference type="FunFam" id="3.40.980.10:FF:000004">
    <property type="entry name" value="Molybdopterin molybdenumtransferase"/>
    <property type="match status" value="1"/>
</dbReference>
<dbReference type="CDD" id="cd00887">
    <property type="entry name" value="MoeA"/>
    <property type="match status" value="1"/>
</dbReference>
<dbReference type="AlphaFoldDB" id="A0A380TER9"/>
<dbReference type="SUPFAM" id="SSF53218">
    <property type="entry name" value="Molybdenum cofactor biosynthesis proteins"/>
    <property type="match status" value="1"/>
</dbReference>
<dbReference type="InterPro" id="IPR036425">
    <property type="entry name" value="MoaB/Mog-like_dom_sf"/>
</dbReference>
<dbReference type="Pfam" id="PF00994">
    <property type="entry name" value="MoCF_biosynth"/>
    <property type="match status" value="1"/>
</dbReference>
<evidence type="ECO:0000313" key="11">
    <source>
        <dbReference type="EMBL" id="SUS06786.1"/>
    </source>
</evidence>
<keyword evidence="7" id="KW-0460">Magnesium</keyword>
<reference evidence="11" key="1">
    <citation type="submission" date="2018-07" db="EMBL/GenBank/DDBJ databases">
        <authorList>
            <person name="Quirk P.G."/>
            <person name="Krulwich T.A."/>
        </authorList>
    </citation>
    <scope>NUCLEOTIDE SEQUENCE</scope>
</reference>
<dbReference type="Gene3D" id="3.90.105.10">
    <property type="entry name" value="Molybdopterin biosynthesis moea protein, domain 2"/>
    <property type="match status" value="1"/>
</dbReference>
<dbReference type="PANTHER" id="PTHR10192">
    <property type="entry name" value="MOLYBDOPTERIN BIOSYNTHESIS PROTEIN"/>
    <property type="match status" value="1"/>
</dbReference>
<dbReference type="InterPro" id="IPR036135">
    <property type="entry name" value="MoeA_linker/N_sf"/>
</dbReference>
<dbReference type="SMART" id="SM00852">
    <property type="entry name" value="MoCF_biosynth"/>
    <property type="match status" value="1"/>
</dbReference>
<dbReference type="EC" id="2.10.1.1" evidence="3"/>
<dbReference type="Gene3D" id="2.170.190.11">
    <property type="entry name" value="Molybdopterin biosynthesis moea protein, domain 3"/>
    <property type="match status" value="1"/>
</dbReference>
<keyword evidence="6" id="KW-0479">Metal-binding</keyword>
<accession>A0A380TER9</accession>
<dbReference type="Gene3D" id="3.40.980.10">
    <property type="entry name" value="MoaB/Mog-like domain"/>
    <property type="match status" value="1"/>
</dbReference>
<sequence>MLPVADALRLIRDALRPVPAEVVSLDQAWGRVLATDVEARLTHPPVAVSAMDGYAVRAADVATVPATLLVVGAAAAGQGIARALGPGEAVRILTGAPVPDGADAIVIQEDAELEGNHVTFRVAPKLGRFIRPAGLDFKMGDRLLKTGQALGARDVALCAAMNVPWLTVRRRPRVAVLATGSELRMPGEPLDGSRIVNSNSFLVASAVRALGGEPIALGIAADEEASLRAAFEAAAGADLLITLGGASVGDRDLVRPVLEQEGGTVIFQNLAMRPGKPTLFGRLGPLPVLGLPGNPVSVGVSAVVFLKPMLAALAGLDGAFDQEETTLLGRDLPGNDGRQDYLRSTLALDASGNRVATPYPQQDSAMLRLLAAADCLVIRPPHAPPAPAGEPVPILRFDTAGPAV</sequence>
<gene>
    <name evidence="11" type="ORF">DF3PB_3280004</name>
</gene>
<evidence type="ECO:0000256" key="5">
    <source>
        <dbReference type="ARBA" id="ARBA00022679"/>
    </source>
</evidence>
<evidence type="ECO:0000256" key="1">
    <source>
        <dbReference type="ARBA" id="ARBA00001946"/>
    </source>
</evidence>
<evidence type="ECO:0000256" key="2">
    <source>
        <dbReference type="ARBA" id="ARBA00005046"/>
    </source>
</evidence>
<dbReference type="GO" id="GO:0061599">
    <property type="term" value="F:molybdopterin molybdotransferase activity"/>
    <property type="evidence" value="ECO:0007669"/>
    <property type="project" value="UniProtKB-EC"/>
</dbReference>
<dbReference type="InterPro" id="IPR005110">
    <property type="entry name" value="MoeA_linker/N"/>
</dbReference>
<dbReference type="InterPro" id="IPR008284">
    <property type="entry name" value="MoCF_biosynth_CS"/>
</dbReference>
<proteinExistence type="predicted"/>
<protein>
    <recommendedName>
        <fullName evidence="3">molybdopterin molybdotransferase</fullName>
        <ecNumber evidence="3">2.10.1.1</ecNumber>
    </recommendedName>
</protein>
<evidence type="ECO:0000256" key="4">
    <source>
        <dbReference type="ARBA" id="ARBA00022505"/>
    </source>
</evidence>